<reference evidence="8" key="1">
    <citation type="submission" date="2021-01" db="EMBL/GenBank/DDBJ databases">
        <authorList>
            <person name="Corre E."/>
            <person name="Pelletier E."/>
            <person name="Niang G."/>
            <person name="Scheremetjew M."/>
            <person name="Finn R."/>
            <person name="Kale V."/>
            <person name="Holt S."/>
            <person name="Cochrane G."/>
            <person name="Meng A."/>
            <person name="Brown T."/>
            <person name="Cohen L."/>
        </authorList>
    </citation>
    <scope>NUCLEOTIDE SEQUENCE</scope>
    <source>
        <strain evidence="8">CCMP1320</strain>
    </source>
</reference>
<keyword evidence="6" id="KW-0325">Glycoprotein</keyword>
<feature type="transmembrane region" description="Helical" evidence="7">
    <location>
        <begin position="127"/>
        <end position="147"/>
    </location>
</feature>
<feature type="transmembrane region" description="Helical" evidence="7">
    <location>
        <begin position="100"/>
        <end position="121"/>
    </location>
</feature>
<dbReference type="AlphaFoldDB" id="A0A7S3VU07"/>
<protein>
    <submittedName>
        <fullName evidence="8">Uncharacterized protein</fullName>
    </submittedName>
</protein>
<evidence type="ECO:0000313" key="8">
    <source>
        <dbReference type="EMBL" id="CAE0507550.1"/>
    </source>
</evidence>
<organism evidence="8">
    <name type="scientific">Dunaliella tertiolecta</name>
    <name type="common">Green alga</name>
    <dbReference type="NCBI Taxonomy" id="3047"/>
    <lineage>
        <taxon>Eukaryota</taxon>
        <taxon>Viridiplantae</taxon>
        <taxon>Chlorophyta</taxon>
        <taxon>core chlorophytes</taxon>
        <taxon>Chlorophyceae</taxon>
        <taxon>CS clade</taxon>
        <taxon>Chlamydomonadales</taxon>
        <taxon>Dunaliellaceae</taxon>
        <taxon>Dunaliella</taxon>
    </lineage>
</organism>
<feature type="transmembrane region" description="Helical" evidence="7">
    <location>
        <begin position="267"/>
        <end position="293"/>
    </location>
</feature>
<dbReference type="PANTHER" id="PTHR13624">
    <property type="entry name" value="RE42071P"/>
    <property type="match status" value="1"/>
</dbReference>
<evidence type="ECO:0000256" key="5">
    <source>
        <dbReference type="ARBA" id="ARBA00023136"/>
    </source>
</evidence>
<evidence type="ECO:0000256" key="7">
    <source>
        <dbReference type="SAM" id="Phobius"/>
    </source>
</evidence>
<evidence type="ECO:0000256" key="6">
    <source>
        <dbReference type="ARBA" id="ARBA00023180"/>
    </source>
</evidence>
<dbReference type="GO" id="GO:0016020">
    <property type="term" value="C:membrane"/>
    <property type="evidence" value="ECO:0007669"/>
    <property type="project" value="UniProtKB-SubCell"/>
</dbReference>
<keyword evidence="4 7" id="KW-1133">Transmembrane helix</keyword>
<proteinExistence type="inferred from homology"/>
<evidence type="ECO:0000256" key="3">
    <source>
        <dbReference type="ARBA" id="ARBA00022692"/>
    </source>
</evidence>
<evidence type="ECO:0000256" key="1">
    <source>
        <dbReference type="ARBA" id="ARBA00004141"/>
    </source>
</evidence>
<dbReference type="EMBL" id="HBIP01037447">
    <property type="protein sequence ID" value="CAE0507550.1"/>
    <property type="molecule type" value="Transcribed_RNA"/>
</dbReference>
<feature type="transmembrane region" description="Helical" evidence="7">
    <location>
        <begin position="372"/>
        <end position="395"/>
    </location>
</feature>
<accession>A0A7S3VU07</accession>
<feature type="transmembrane region" description="Helical" evidence="7">
    <location>
        <begin position="454"/>
        <end position="477"/>
    </location>
</feature>
<feature type="transmembrane region" description="Helical" evidence="7">
    <location>
        <begin position="159"/>
        <end position="181"/>
    </location>
</feature>
<feature type="transmembrane region" description="Helical" evidence="7">
    <location>
        <begin position="6"/>
        <end position="24"/>
    </location>
</feature>
<feature type="transmembrane region" description="Helical" evidence="7">
    <location>
        <begin position="305"/>
        <end position="324"/>
    </location>
</feature>
<name>A0A7S3VU07_DUNTE</name>
<evidence type="ECO:0000256" key="2">
    <source>
        <dbReference type="ARBA" id="ARBA00009706"/>
    </source>
</evidence>
<evidence type="ECO:0000256" key="4">
    <source>
        <dbReference type="ARBA" id="ARBA00022989"/>
    </source>
</evidence>
<keyword evidence="3 7" id="KW-0812">Transmembrane</keyword>
<gene>
    <name evidence="8" type="ORF">DTER00134_LOCUS22627</name>
</gene>
<dbReference type="PANTHER" id="PTHR13624:SF6">
    <property type="entry name" value="EMEI"/>
    <property type="match status" value="1"/>
</dbReference>
<comment type="subcellular location">
    <subcellularLocation>
        <location evidence="1">Membrane</location>
        <topology evidence="1">Multi-pass membrane protein</topology>
    </subcellularLocation>
</comment>
<comment type="similarity">
    <text evidence="2">Belongs to the TMEM161 family.</text>
</comment>
<dbReference type="InterPro" id="IPR019395">
    <property type="entry name" value="Transmembrane_161A/B"/>
</dbReference>
<keyword evidence="5 7" id="KW-0472">Membrane</keyword>
<sequence length="481" mass="51791">MLLQNPLNVASLGLFVVIHVLKLLRLSGIQLMLEGIHAYYSLDEKELMLANQTVQSDRKGRKLATKQLEKFKSKEGFQVAKMNMLGKWLGIPGCVEDVDYVVVFGMAIVLNTFIAVVLTYLNGSTSSVAVFIGLFGLFMPMHAMFKFEVLQEQEWSVKVVLAAVLALGVLGSHAALAQWGVARHLFDFGLVRAAAGLDVAVNSVGDFLAQRKVLSQPYVPIHTEPGHIALTTSVWAGVLATAMVGPALRYAGLLYQSTSLPSWASFYLVPSGVNIKIMQLGFAVPLFIVLVQFKPVAALWGLGEHAAFLAFLALLTTMAVTHIYSFRPMCQAYLDGAVLEWFKHVHSGKEFEGKMAAVKTRMLMIKVALGKAAAQLAVPGLLSLAGCCVLLTQAWGSGLLPFQHGPLSSGTDGAGGAGEVGAGVKNVGKDVGFEGGLAGQGQLSDLYMFVFRYLTWWASFAWCVSAYCSMTVSRLGLNTMS</sequence>